<feature type="compositionally biased region" description="Polar residues" evidence="1">
    <location>
        <begin position="67"/>
        <end position="93"/>
    </location>
</feature>
<feature type="compositionally biased region" description="Low complexity" evidence="1">
    <location>
        <begin position="16"/>
        <end position="38"/>
    </location>
</feature>
<evidence type="ECO:0000313" key="3">
    <source>
        <dbReference type="Proteomes" id="UP000254866"/>
    </source>
</evidence>
<feature type="region of interest" description="Disordered" evidence="1">
    <location>
        <begin position="609"/>
        <end position="724"/>
    </location>
</feature>
<dbReference type="Proteomes" id="UP000254866">
    <property type="component" value="Unassembled WGS sequence"/>
</dbReference>
<dbReference type="OrthoDB" id="5288142at2759"/>
<feature type="compositionally biased region" description="Acidic residues" evidence="1">
    <location>
        <begin position="706"/>
        <end position="718"/>
    </location>
</feature>
<feature type="region of interest" description="Disordered" evidence="1">
    <location>
        <begin position="293"/>
        <end position="323"/>
    </location>
</feature>
<dbReference type="AlphaFoldDB" id="A0A370TZ37"/>
<proteinExistence type="predicted"/>
<feature type="compositionally biased region" description="Basic and acidic residues" evidence="1">
    <location>
        <begin position="114"/>
        <end position="127"/>
    </location>
</feature>
<reference evidence="2 3" key="1">
    <citation type="journal article" date="2018" name="IMA Fungus">
        <title>IMA Genome-F 9: Draft genome sequence of Annulohypoxylon stygium, Aspergillus mulundensis, Berkeleyomyces basicola (syn. Thielaviopsis basicola), Ceratocystis smalleyi, two Cercospora beticola strains, Coleophoma cylindrospora, Fusarium fracticaudum, Phialophora cf. hyalina, and Morchella septimelata.</title>
        <authorList>
            <person name="Wingfield B.D."/>
            <person name="Bills G.F."/>
            <person name="Dong Y."/>
            <person name="Huang W."/>
            <person name="Nel W.J."/>
            <person name="Swalarsk-Parry B.S."/>
            <person name="Vaghefi N."/>
            <person name="Wilken P.M."/>
            <person name="An Z."/>
            <person name="de Beer Z.W."/>
            <person name="De Vos L."/>
            <person name="Chen L."/>
            <person name="Duong T.A."/>
            <person name="Gao Y."/>
            <person name="Hammerbacher A."/>
            <person name="Kikkert J.R."/>
            <person name="Li Y."/>
            <person name="Li H."/>
            <person name="Li K."/>
            <person name="Li Q."/>
            <person name="Liu X."/>
            <person name="Ma X."/>
            <person name="Naidoo K."/>
            <person name="Pethybridge S.J."/>
            <person name="Sun J."/>
            <person name="Steenkamp E.T."/>
            <person name="van der Nest M.A."/>
            <person name="van Wyk S."/>
            <person name="Wingfield M.J."/>
            <person name="Xiong C."/>
            <person name="Yue Q."/>
            <person name="Zhang X."/>
        </authorList>
    </citation>
    <scope>NUCLEOTIDE SEQUENCE [LARGE SCALE GENOMIC DNA]</scope>
    <source>
        <strain evidence="2 3">BP 5553</strain>
    </source>
</reference>
<organism evidence="2 3">
    <name type="scientific">Venustampulla echinocandica</name>
    <dbReference type="NCBI Taxonomy" id="2656787"/>
    <lineage>
        <taxon>Eukaryota</taxon>
        <taxon>Fungi</taxon>
        <taxon>Dikarya</taxon>
        <taxon>Ascomycota</taxon>
        <taxon>Pezizomycotina</taxon>
        <taxon>Leotiomycetes</taxon>
        <taxon>Helotiales</taxon>
        <taxon>Pleuroascaceae</taxon>
        <taxon>Venustampulla</taxon>
    </lineage>
</organism>
<name>A0A370TZ37_9HELO</name>
<evidence type="ECO:0000313" key="2">
    <source>
        <dbReference type="EMBL" id="RDL40801.1"/>
    </source>
</evidence>
<dbReference type="EMBL" id="NPIC01000001">
    <property type="protein sequence ID" value="RDL40801.1"/>
    <property type="molecule type" value="Genomic_DNA"/>
</dbReference>
<feature type="region of interest" description="Disordered" evidence="1">
    <location>
        <begin position="1"/>
        <end position="183"/>
    </location>
</feature>
<feature type="region of interest" description="Disordered" evidence="1">
    <location>
        <begin position="994"/>
        <end position="1014"/>
    </location>
</feature>
<feature type="region of interest" description="Disordered" evidence="1">
    <location>
        <begin position="734"/>
        <end position="753"/>
    </location>
</feature>
<dbReference type="RefSeq" id="XP_031873457.1">
    <property type="nucleotide sequence ID" value="XM_032009403.1"/>
</dbReference>
<keyword evidence="3" id="KW-1185">Reference proteome</keyword>
<accession>A0A370TZ37</accession>
<protein>
    <submittedName>
        <fullName evidence="2">Uncharacterized protein</fullName>
    </submittedName>
</protein>
<comment type="caution">
    <text evidence="2">The sequence shown here is derived from an EMBL/GenBank/DDBJ whole genome shotgun (WGS) entry which is preliminary data.</text>
</comment>
<evidence type="ECO:0000256" key="1">
    <source>
        <dbReference type="SAM" id="MobiDB-lite"/>
    </source>
</evidence>
<feature type="compositionally biased region" description="Pro residues" evidence="1">
    <location>
        <begin position="145"/>
        <end position="155"/>
    </location>
</feature>
<feature type="compositionally biased region" description="Polar residues" evidence="1">
    <location>
        <begin position="160"/>
        <end position="171"/>
    </location>
</feature>
<feature type="compositionally biased region" description="Basic and acidic residues" evidence="1">
    <location>
        <begin position="56"/>
        <end position="66"/>
    </location>
</feature>
<feature type="compositionally biased region" description="Basic and acidic residues" evidence="1">
    <location>
        <begin position="313"/>
        <end position="323"/>
    </location>
</feature>
<dbReference type="STRING" id="2656787.A0A370TZ37"/>
<feature type="compositionally biased region" description="Basic and acidic residues" evidence="1">
    <location>
        <begin position="822"/>
        <end position="837"/>
    </location>
</feature>
<feature type="region of interest" description="Disordered" evidence="1">
    <location>
        <begin position="366"/>
        <end position="391"/>
    </location>
</feature>
<feature type="region of interest" description="Disordered" evidence="1">
    <location>
        <begin position="822"/>
        <end position="887"/>
    </location>
</feature>
<sequence>MAYSAIAQAEHKHSQDASSISSASPAPGDAPPRARAPSTQLASPVFAPRLGLFWDDDGKTSSHDENASASTSGLGQMVQSFTLTTRSRNTSGSYDLLEGDDFAHDAPASPVTSGHEKLEKPKPDHHQGSQPPPHDSSKASAPLHIPRPLPPPISRPQPQESGRTSASNTTAVFAPSPSVPLKPIIRTASGRSTVLRHPTPDLQVLQGAYTGNIEHLERTAERLSMTSSIDNAIKELHDEQKRSDSRKSSLISFPDLSAMSRQLSNASSIIEVNSAARSGGFSPAGFVVSPKGSFTAGPAGRLRSGSKSSRFGNRPEPELEGRPLDSFVNMTASTRSTSPVLSTAAPVDKIDENSVTLTRPVVDLLDDSDNTAPHKQPLQPSGEYRPGTSASTNTYDVAHTMFEGFDGVHTEPPLQLMDLVGESNEPNNTQRRLSSANRLSMARPQTYADPDTGQQMVYYPAPVPMMLNLPHKLSKAPSSMARNKRRSEVLSNIPAAARQSAIWLPDVLEDDLSMPEDVENQQQEYLPQHQRTTMGGRRNTRDLDHLPPQLRASTFFDLPAPAEIVEMKEQSAVATLDSILDASAHAPVGAFTDHTFAGHLGAEVYGRPAAKHNRSSTQLLDTQQKKRTSSFNILRGKRSSSNLLDADKEKDRPATMSEIQDAGKRRSPIEGSDDEGLNNDTAHLNHSEAGDGQDGVGSGESAVLDESGDEEQEGQSDDDIYHGPPTTLLAELQLRKQQQKQRTRPTASAYPNGMHSTLLELDAVAQVEQQSRKQKRVNLAWEPPAIEEPDDGGDDEDVPLAMLYSKKAHDLNRPLGLMERREIEDNEPLSRRRDRLTGRPVAAHRASTMMHLSPAVEPEDENETLAQRSRRLKGGPANGLPSARPVSGDFASEMMSQFGGDALDSGIKSDAKGKGHETAFLAPEDETLGQRRKRLQAEQARGSGGALHQRRSMADILQAVPSNSADVAASQARPLGGLLGLHEQEMAKRSSTMFNLDPKQPAGPQRNPPGGFRNGMYSDGHAGIAPQQAPQQNMYGYGAPFPQPSLGFNGFNGFNQSMMPFQNQYAAGFPPNAMQLGYMSNMQPNPMMHMGMGAGVQPLNQGQIDMVERWRQSVMQ</sequence>
<gene>
    <name evidence="2" type="ORF">BP5553_00780</name>
</gene>
<dbReference type="GeneID" id="43593629"/>